<accession>A0AC60NUT5</accession>
<reference evidence="1 2" key="1">
    <citation type="journal article" date="2020" name="Cell">
        <title>Large-Scale Comparative Analyses of Tick Genomes Elucidate Their Genetic Diversity and Vector Capacities.</title>
        <authorList>
            <consortium name="Tick Genome and Microbiome Consortium (TIGMIC)"/>
            <person name="Jia N."/>
            <person name="Wang J."/>
            <person name="Shi W."/>
            <person name="Du L."/>
            <person name="Sun Y."/>
            <person name="Zhan W."/>
            <person name="Jiang J.F."/>
            <person name="Wang Q."/>
            <person name="Zhang B."/>
            <person name="Ji P."/>
            <person name="Bell-Sakyi L."/>
            <person name="Cui X.M."/>
            <person name="Yuan T.T."/>
            <person name="Jiang B.G."/>
            <person name="Yang W.F."/>
            <person name="Lam T.T."/>
            <person name="Chang Q.C."/>
            <person name="Ding S.J."/>
            <person name="Wang X.J."/>
            <person name="Zhu J.G."/>
            <person name="Ruan X.D."/>
            <person name="Zhao L."/>
            <person name="Wei J.T."/>
            <person name="Ye R.Z."/>
            <person name="Que T.C."/>
            <person name="Du C.H."/>
            <person name="Zhou Y.H."/>
            <person name="Cheng J.X."/>
            <person name="Dai P.F."/>
            <person name="Guo W.B."/>
            <person name="Han X.H."/>
            <person name="Huang E.J."/>
            <person name="Li L.F."/>
            <person name="Wei W."/>
            <person name="Gao Y.C."/>
            <person name="Liu J.Z."/>
            <person name="Shao H.Z."/>
            <person name="Wang X."/>
            <person name="Wang C.C."/>
            <person name="Yang T.C."/>
            <person name="Huo Q.B."/>
            <person name="Li W."/>
            <person name="Chen H.Y."/>
            <person name="Chen S.E."/>
            <person name="Zhou L.G."/>
            <person name="Ni X.B."/>
            <person name="Tian J.H."/>
            <person name="Sheng Y."/>
            <person name="Liu T."/>
            <person name="Pan Y.S."/>
            <person name="Xia L.Y."/>
            <person name="Li J."/>
            <person name="Zhao F."/>
            <person name="Cao W.C."/>
        </authorList>
    </citation>
    <scope>NUCLEOTIDE SEQUENCE [LARGE SCALE GENOMIC DNA]</scope>
    <source>
        <strain evidence="1">Iper-2018</strain>
    </source>
</reference>
<sequence>MQYMNACWERGSIPQQWNTAKVVMIPKPGKRPQLDSLRPISLTSCAGKLMEHVVLGRLNRCMEERELFPHTMVGFRPHLSTQDVMLRLKHQIVDGTGSPLLDTKAILGLDLTKAFDNIIHDAVLDNLRALAVGKRTYEYIQDFLSGRKARLAVGEVESEDICLGGKGTPQGSVLSPYLFNVAMICLPAKLEKIAGLQHTIYADDITLWVTGGSDGYIEEVLQEAIRVIEEYVAPRGLACSPQKSELLLLRPKRGRIKKSNIELFTQGHRIPQVESIRVLGLRIQADGKNREMIQALGGTASQVARLIARISNRNYGTKEGNLMRLVQAFVMSRLAYVVPFMRLGVAEKSKLKCIVRKAYKRALGLPDSTSNEKLAALGVHNTIDELIEAQGTAHEERDWQAHPQEPRPPISPIPKHMHPVHDAKRREARAKALGRTLKEEEGVAYVDAAEYKGRGAMAAAMVNGDGHLVASCSVKTDNPETAEEAEVALTLSMPGVKIIVGATCFGERERVRLVWTPAHVLLPGNEEAHDAARELTIPAGTTSGALIASSGRDRLVTFRDIPDHYTDRRARFPSAHHSLYKRQSTVWRRLQTNTYPCPALLNRWYPDRYTGACKLCGQRANLRHMVCECSNIDRGACTNKLLTQLRDEDSWETTLLSSDPRVQEDLVRLAEDAVGVQGILAVV</sequence>
<protein>
    <submittedName>
        <fullName evidence="1">Uncharacterized protein</fullName>
    </submittedName>
</protein>
<dbReference type="EMBL" id="JABSTQ010011474">
    <property type="protein sequence ID" value="KAG0410905.1"/>
    <property type="molecule type" value="Genomic_DNA"/>
</dbReference>
<evidence type="ECO:0000313" key="1">
    <source>
        <dbReference type="EMBL" id="KAG0410905.1"/>
    </source>
</evidence>
<name>A0AC60NUT5_IXOPE</name>
<dbReference type="Proteomes" id="UP000805193">
    <property type="component" value="Unassembled WGS sequence"/>
</dbReference>
<gene>
    <name evidence="1" type="ORF">HPB47_011969</name>
</gene>
<keyword evidence="2" id="KW-1185">Reference proteome</keyword>
<evidence type="ECO:0000313" key="2">
    <source>
        <dbReference type="Proteomes" id="UP000805193"/>
    </source>
</evidence>
<organism evidence="1 2">
    <name type="scientific">Ixodes persulcatus</name>
    <name type="common">Taiga tick</name>
    <dbReference type="NCBI Taxonomy" id="34615"/>
    <lineage>
        <taxon>Eukaryota</taxon>
        <taxon>Metazoa</taxon>
        <taxon>Ecdysozoa</taxon>
        <taxon>Arthropoda</taxon>
        <taxon>Chelicerata</taxon>
        <taxon>Arachnida</taxon>
        <taxon>Acari</taxon>
        <taxon>Parasitiformes</taxon>
        <taxon>Ixodida</taxon>
        <taxon>Ixodoidea</taxon>
        <taxon>Ixodidae</taxon>
        <taxon>Ixodinae</taxon>
        <taxon>Ixodes</taxon>
    </lineage>
</organism>
<proteinExistence type="predicted"/>
<comment type="caution">
    <text evidence="1">The sequence shown here is derived from an EMBL/GenBank/DDBJ whole genome shotgun (WGS) entry which is preliminary data.</text>
</comment>